<dbReference type="AlphaFoldDB" id="A0A7U4QL58"/>
<dbReference type="GO" id="GO:0016787">
    <property type="term" value="F:hydrolase activity"/>
    <property type="evidence" value="ECO:0007669"/>
    <property type="project" value="UniProtKB-KW"/>
</dbReference>
<dbReference type="Gene3D" id="1.10.3210.30">
    <property type="match status" value="1"/>
</dbReference>
<keyword evidence="12" id="KW-1185">Reference proteome</keyword>
<dbReference type="InterPro" id="IPR011545">
    <property type="entry name" value="DEAD/DEAH_box_helicase_dom"/>
</dbReference>
<evidence type="ECO:0000256" key="1">
    <source>
        <dbReference type="ARBA" id="ARBA00006847"/>
    </source>
</evidence>
<dbReference type="InterPro" id="IPR027417">
    <property type="entry name" value="P-loop_NTPase"/>
</dbReference>
<keyword evidence="7" id="KW-0347">Helicase</keyword>
<protein>
    <submittedName>
        <fullName evidence="11">CRISPR-associated protein Cas3</fullName>
    </submittedName>
</protein>
<dbReference type="GO" id="GO:0004518">
    <property type="term" value="F:nuclease activity"/>
    <property type="evidence" value="ECO:0007669"/>
    <property type="project" value="UniProtKB-KW"/>
</dbReference>
<evidence type="ECO:0000256" key="7">
    <source>
        <dbReference type="ARBA" id="ARBA00022806"/>
    </source>
</evidence>
<evidence type="ECO:0000259" key="10">
    <source>
        <dbReference type="PROSITE" id="PS51643"/>
    </source>
</evidence>
<dbReference type="RefSeq" id="WP_066063379.1">
    <property type="nucleotide sequence ID" value="NZ_CP013015.1"/>
</dbReference>
<evidence type="ECO:0000256" key="5">
    <source>
        <dbReference type="ARBA" id="ARBA00022741"/>
    </source>
</evidence>
<reference evidence="11 12" key="1">
    <citation type="submission" date="2015-10" db="EMBL/GenBank/DDBJ databases">
        <title>Candidatus Desulfofervidus auxilii, a hydrogenotrophic sulfate-reducing bacterium involved in the thermophilic anaerobic oxidation of methane.</title>
        <authorList>
            <person name="Krukenberg V."/>
            <person name="Richter M."/>
            <person name="Wegener G."/>
        </authorList>
    </citation>
    <scope>NUCLEOTIDE SEQUENCE [LARGE SCALE GENOMIC DNA]</scope>
    <source>
        <strain evidence="11 12">HS1</strain>
    </source>
</reference>
<dbReference type="Pfam" id="PF22590">
    <property type="entry name" value="Cas3-like_C_2"/>
    <property type="match status" value="1"/>
</dbReference>
<evidence type="ECO:0000313" key="12">
    <source>
        <dbReference type="Proteomes" id="UP000070560"/>
    </source>
</evidence>
<dbReference type="InterPro" id="IPR006483">
    <property type="entry name" value="CRISPR-assoc_Cas3_HD"/>
</dbReference>
<evidence type="ECO:0000313" key="11">
    <source>
        <dbReference type="EMBL" id="AMM41381.1"/>
    </source>
</evidence>
<dbReference type="GO" id="GO:0003724">
    <property type="term" value="F:RNA helicase activity"/>
    <property type="evidence" value="ECO:0007669"/>
    <property type="project" value="TreeGrafter"/>
</dbReference>
<proteinExistence type="inferred from homology"/>
<accession>A0A7U4QL58</accession>
<evidence type="ECO:0000256" key="9">
    <source>
        <dbReference type="ARBA" id="ARBA00023118"/>
    </source>
</evidence>
<dbReference type="KEGG" id="daw:HS1_001585"/>
<gene>
    <name evidence="11" type="ORF">HS1_001585</name>
</gene>
<comment type="similarity">
    <text evidence="1">In the N-terminal section; belongs to the CRISPR-associated nuclease Cas3-HD family.</text>
</comment>
<dbReference type="InterPro" id="IPR050547">
    <property type="entry name" value="DEAD_box_RNA_helicases"/>
</dbReference>
<dbReference type="EMBL" id="CP013015">
    <property type="protein sequence ID" value="AMM41381.1"/>
    <property type="molecule type" value="Genomic_DNA"/>
</dbReference>
<dbReference type="GO" id="GO:0051607">
    <property type="term" value="P:defense response to virus"/>
    <property type="evidence" value="ECO:0007669"/>
    <property type="project" value="UniProtKB-KW"/>
</dbReference>
<evidence type="ECO:0000256" key="4">
    <source>
        <dbReference type="ARBA" id="ARBA00022723"/>
    </source>
</evidence>
<keyword evidence="9" id="KW-0051">Antiviral defense</keyword>
<comment type="similarity">
    <text evidence="2">In the central section; belongs to the CRISPR-associated helicase Cas3 family.</text>
</comment>
<dbReference type="GO" id="GO:0005524">
    <property type="term" value="F:ATP binding"/>
    <property type="evidence" value="ECO:0007669"/>
    <property type="project" value="UniProtKB-KW"/>
</dbReference>
<dbReference type="SUPFAM" id="SSF52540">
    <property type="entry name" value="P-loop containing nucleoside triphosphate hydrolases"/>
    <property type="match status" value="1"/>
</dbReference>
<dbReference type="Proteomes" id="UP000070560">
    <property type="component" value="Chromosome"/>
</dbReference>
<dbReference type="OrthoDB" id="9810236at2"/>
<keyword evidence="5" id="KW-0547">Nucleotide-binding</keyword>
<dbReference type="Pfam" id="PF00270">
    <property type="entry name" value="DEAD"/>
    <property type="match status" value="1"/>
</dbReference>
<dbReference type="GO" id="GO:0003723">
    <property type="term" value="F:RNA binding"/>
    <property type="evidence" value="ECO:0007669"/>
    <property type="project" value="TreeGrafter"/>
</dbReference>
<dbReference type="Pfam" id="PF18019">
    <property type="entry name" value="Cas3_HD"/>
    <property type="match status" value="1"/>
</dbReference>
<evidence type="ECO:0000256" key="8">
    <source>
        <dbReference type="ARBA" id="ARBA00022840"/>
    </source>
</evidence>
<dbReference type="InterPro" id="IPR038257">
    <property type="entry name" value="CRISPR-assoc_Cas3_HD_sf"/>
</dbReference>
<dbReference type="SMART" id="SM00490">
    <property type="entry name" value="HELICc"/>
    <property type="match status" value="1"/>
</dbReference>
<feature type="domain" description="HD Cas3-type" evidence="10">
    <location>
        <begin position="6"/>
        <end position="210"/>
    </location>
</feature>
<dbReference type="InterPro" id="IPR001650">
    <property type="entry name" value="Helicase_C-like"/>
</dbReference>
<dbReference type="InterPro" id="IPR006474">
    <property type="entry name" value="Helicase_Cas3_CRISPR-ass_core"/>
</dbReference>
<name>A0A7U4QL58_DESA2</name>
<keyword evidence="3" id="KW-0540">Nuclease</keyword>
<evidence type="ECO:0000256" key="3">
    <source>
        <dbReference type="ARBA" id="ARBA00022722"/>
    </source>
</evidence>
<evidence type="ECO:0000256" key="2">
    <source>
        <dbReference type="ARBA" id="ARBA00009046"/>
    </source>
</evidence>
<dbReference type="NCBIfam" id="TIGR01587">
    <property type="entry name" value="cas3_core"/>
    <property type="match status" value="1"/>
</dbReference>
<dbReference type="Gene3D" id="3.40.50.300">
    <property type="entry name" value="P-loop containing nucleotide triphosphate hydrolases"/>
    <property type="match status" value="2"/>
</dbReference>
<organism evidence="11 12">
    <name type="scientific">Desulfofervidus auxilii</name>
    <dbReference type="NCBI Taxonomy" id="1621989"/>
    <lineage>
        <taxon>Bacteria</taxon>
        <taxon>Pseudomonadati</taxon>
        <taxon>Thermodesulfobacteriota</taxon>
        <taxon>Candidatus Desulfofervidia</taxon>
        <taxon>Candidatus Desulfofervidales</taxon>
        <taxon>Candidatus Desulfofervidaceae</taxon>
        <taxon>Candidatus Desulfofervidus</taxon>
    </lineage>
</organism>
<keyword evidence="4" id="KW-0479">Metal-binding</keyword>
<dbReference type="PANTHER" id="PTHR47963">
    <property type="entry name" value="DEAD-BOX ATP-DEPENDENT RNA HELICASE 47, MITOCHONDRIAL"/>
    <property type="match status" value="1"/>
</dbReference>
<sequence>MKQLYAHSDGTTLEEHLYKTALTAQKLAREKHTSLFPKELFVQLAILLGATHDIGKATSYFQDYLTADKKKKSPLQHHSLFSAIWTYYLAKQITDDSLLPFLCFVVVKRHHNDLADIKTETSLDETKTLKKQFAALNKEELEAIFQSLSERLNAPFLKLDPKEFPRYLEDIHSELSKIRRRYLRKLNGDNLYLYLKLALLYSILLDADKTATVLKDESIVKERRDISGKIVLKYKESVFKNAPQTFINHLRDLAFEEVGSCPISLGERFYCLNLPTGLGKTLIGLHFALKLRENIAQSGYTPRIIYALPFLSIIDQNYEIYQQVLSTEYKIDSHYLLKHHHLTDIVFYENDREFDFDAAKILLEGWNAEIIVTTFIQLFHTLIGYKNRMLRKFHKLAGAIIILDEVQAIHHKYWLVVKGILTSLATQLNTYILLCTATQPLIFPKSALRDTCEKEKYFRQLDRITIYPHLTKKQTLEAFINEFSPVKKTLFIVNTINAAKTLFRLLQGRYPQEKIAYLTTHIIPKERLKRIKEIKQGKYKLCVSTQLVEAGVDIDFPVVYRDLAPLDALIQSAGRCNRNAEEKGTMYVLNLINEKGKRYAYQVYDLWLIDKTEKILVRYSSISEPDILELINSYYEEVNQEKPDETAKALLKSLQTLHFNGEKETYPVSNFRLIEEDYPKWEVFIEYDEEAKMLWKEFTQIRKIKDRFERKMAYEQIKSRFSQYIISVPQTIENRPPVVENLLYVPYEQLEDFYDKETGYKLEGGVMVF</sequence>
<dbReference type="NCBIfam" id="TIGR01596">
    <property type="entry name" value="cas3_HD"/>
    <property type="match status" value="1"/>
</dbReference>
<keyword evidence="6" id="KW-0378">Hydrolase</keyword>
<dbReference type="InterPro" id="IPR054712">
    <property type="entry name" value="Cas3-like_dom"/>
</dbReference>
<keyword evidence="8" id="KW-0067">ATP-binding</keyword>
<dbReference type="PANTHER" id="PTHR47963:SF9">
    <property type="entry name" value="CRISPR-ASSOCIATED ENDONUCLEASE_HELICASE CAS3"/>
    <property type="match status" value="1"/>
</dbReference>
<dbReference type="PROSITE" id="PS51643">
    <property type="entry name" value="HD_CAS3"/>
    <property type="match status" value="1"/>
</dbReference>
<dbReference type="GO" id="GO:0046872">
    <property type="term" value="F:metal ion binding"/>
    <property type="evidence" value="ECO:0007669"/>
    <property type="project" value="UniProtKB-KW"/>
</dbReference>
<dbReference type="CDD" id="cd09641">
    <property type="entry name" value="Cas3''_I"/>
    <property type="match status" value="1"/>
</dbReference>
<evidence type="ECO:0000256" key="6">
    <source>
        <dbReference type="ARBA" id="ARBA00022801"/>
    </source>
</evidence>
<dbReference type="CDD" id="cd17930">
    <property type="entry name" value="DEXHc_cas3"/>
    <property type="match status" value="1"/>
</dbReference>